<feature type="domain" description="Polysaccharide chain length determinant N-terminal" evidence="8">
    <location>
        <begin position="1"/>
        <end position="92"/>
    </location>
</feature>
<dbReference type="InterPro" id="IPR032807">
    <property type="entry name" value="GNVR"/>
</dbReference>
<keyword evidence="12" id="KW-1185">Reference proteome</keyword>
<dbReference type="GO" id="GO:0004713">
    <property type="term" value="F:protein tyrosine kinase activity"/>
    <property type="evidence" value="ECO:0007669"/>
    <property type="project" value="TreeGrafter"/>
</dbReference>
<evidence type="ECO:0000259" key="9">
    <source>
        <dbReference type="Pfam" id="PF13807"/>
    </source>
</evidence>
<dbReference type="GO" id="GO:0005886">
    <property type="term" value="C:plasma membrane"/>
    <property type="evidence" value="ECO:0007669"/>
    <property type="project" value="UniProtKB-SubCell"/>
</dbReference>
<comment type="similarity">
    <text evidence="2">Belongs to the CpsC/CapA family.</text>
</comment>
<reference evidence="10 13" key="2">
    <citation type="submission" date="2018-03" db="EMBL/GenBank/DDBJ databases">
        <title>The uncultured portion of the human microbiome is neutrally assembled.</title>
        <authorList>
            <person name="Jeraldo P."/>
            <person name="Boardman L."/>
            <person name="White B.A."/>
            <person name="Nelson H."/>
            <person name="Goldenfeld N."/>
            <person name="Chia N."/>
        </authorList>
    </citation>
    <scope>NUCLEOTIDE SEQUENCE [LARGE SCALE GENOMIC DNA]</scope>
    <source>
        <strain evidence="10">CIM:MAG 903</strain>
    </source>
</reference>
<keyword evidence="4 7" id="KW-0812">Transmembrane</keyword>
<evidence type="ECO:0000259" key="8">
    <source>
        <dbReference type="Pfam" id="PF02706"/>
    </source>
</evidence>
<keyword evidence="5 7" id="KW-1133">Transmembrane helix</keyword>
<evidence type="ECO:0000313" key="10">
    <source>
        <dbReference type="EMBL" id="PWL52771.1"/>
    </source>
</evidence>
<dbReference type="InterPro" id="IPR003856">
    <property type="entry name" value="LPS_length_determ_N"/>
</dbReference>
<evidence type="ECO:0000313" key="11">
    <source>
        <dbReference type="EMBL" id="SFF49357.1"/>
    </source>
</evidence>
<dbReference type="Pfam" id="PF02706">
    <property type="entry name" value="Wzz"/>
    <property type="match status" value="1"/>
</dbReference>
<sequence>MDLKQCFNTIVKRKYLIIIITLAATLISAIFSYFLIKPVYKADISVIIGQAQTDGAKTNQNYNDMLMYQKMVKTYGEFAKSRTVASDVIEKLDLDKSVDQLLAMITVAPKGDTDFLTITVESKDKGEAVLIANQMAKSLKEVSKEVRQADNVQLLDEALPPKGPASPKPILNMAIAFFLGLMVSVGITFLLEYLDNTIKDEDELEELVGLPVIGNIPFIKEAE</sequence>
<dbReference type="AlphaFoldDB" id="A0A1I2J821"/>
<dbReference type="PANTHER" id="PTHR32309">
    <property type="entry name" value="TYROSINE-PROTEIN KINASE"/>
    <property type="match status" value="1"/>
</dbReference>
<evidence type="ECO:0000256" key="4">
    <source>
        <dbReference type="ARBA" id="ARBA00022692"/>
    </source>
</evidence>
<dbReference type="EMBL" id="QAMZ01000045">
    <property type="protein sequence ID" value="PWL52771.1"/>
    <property type="molecule type" value="Genomic_DNA"/>
</dbReference>
<dbReference type="InterPro" id="IPR050445">
    <property type="entry name" value="Bact_polysacc_biosynth/exp"/>
</dbReference>
<feature type="transmembrane region" description="Helical" evidence="7">
    <location>
        <begin position="170"/>
        <end position="191"/>
    </location>
</feature>
<evidence type="ECO:0000256" key="3">
    <source>
        <dbReference type="ARBA" id="ARBA00022475"/>
    </source>
</evidence>
<evidence type="ECO:0000256" key="5">
    <source>
        <dbReference type="ARBA" id="ARBA00022989"/>
    </source>
</evidence>
<evidence type="ECO:0000256" key="7">
    <source>
        <dbReference type="SAM" id="Phobius"/>
    </source>
</evidence>
<feature type="domain" description="Tyrosine-protein kinase G-rich" evidence="9">
    <location>
        <begin position="140"/>
        <end position="190"/>
    </location>
</feature>
<dbReference type="Proteomes" id="UP000246114">
    <property type="component" value="Unassembled WGS sequence"/>
</dbReference>
<evidence type="ECO:0000256" key="2">
    <source>
        <dbReference type="ARBA" id="ARBA00006683"/>
    </source>
</evidence>
<keyword evidence="3" id="KW-1003">Cell membrane</keyword>
<evidence type="ECO:0000313" key="13">
    <source>
        <dbReference type="Proteomes" id="UP000246114"/>
    </source>
</evidence>
<name>A0A1I2J821_9CLOT</name>
<dbReference type="eggNOG" id="COG3944">
    <property type="taxonomic scope" value="Bacteria"/>
</dbReference>
<organism evidence="11 12">
    <name type="scientific">Clostridium cadaveris</name>
    <dbReference type="NCBI Taxonomy" id="1529"/>
    <lineage>
        <taxon>Bacteria</taxon>
        <taxon>Bacillati</taxon>
        <taxon>Bacillota</taxon>
        <taxon>Clostridia</taxon>
        <taxon>Eubacteriales</taxon>
        <taxon>Clostridiaceae</taxon>
        <taxon>Clostridium</taxon>
    </lineage>
</organism>
<evidence type="ECO:0000313" key="12">
    <source>
        <dbReference type="Proteomes" id="UP000182135"/>
    </source>
</evidence>
<reference evidence="11 12" key="1">
    <citation type="submission" date="2016-10" db="EMBL/GenBank/DDBJ databases">
        <authorList>
            <person name="de Groot N.N."/>
        </authorList>
    </citation>
    <scope>NUCLEOTIDE SEQUENCE [LARGE SCALE GENOMIC DNA]</scope>
    <source>
        <strain evidence="11 12">NLAE-zl-G419</strain>
    </source>
</reference>
<feature type="transmembrane region" description="Helical" evidence="7">
    <location>
        <begin position="15"/>
        <end position="36"/>
    </location>
</feature>
<dbReference type="OrthoDB" id="2360475at2"/>
<comment type="subcellular location">
    <subcellularLocation>
        <location evidence="1">Cell membrane</location>
        <topology evidence="1">Multi-pass membrane protein</topology>
    </subcellularLocation>
</comment>
<dbReference type="GeneID" id="90544865"/>
<proteinExistence type="inferred from homology"/>
<dbReference type="Proteomes" id="UP000182135">
    <property type="component" value="Unassembled WGS sequence"/>
</dbReference>
<dbReference type="EMBL" id="FOOE01000001">
    <property type="protein sequence ID" value="SFF49357.1"/>
    <property type="molecule type" value="Genomic_DNA"/>
</dbReference>
<keyword evidence="6 7" id="KW-0472">Membrane</keyword>
<evidence type="ECO:0000256" key="6">
    <source>
        <dbReference type="ARBA" id="ARBA00023136"/>
    </source>
</evidence>
<dbReference type="PANTHER" id="PTHR32309:SF13">
    <property type="entry name" value="FERRIC ENTEROBACTIN TRANSPORT PROTEIN FEPE"/>
    <property type="match status" value="1"/>
</dbReference>
<dbReference type="STRING" id="1529.SAMN04487885_10197"/>
<protein>
    <submittedName>
        <fullName evidence="11">Capsular polysaccharide biosynthesis protein</fullName>
    </submittedName>
    <submittedName>
        <fullName evidence="10">Lipopolysaccharide biosynthesis protein</fullName>
    </submittedName>
</protein>
<dbReference type="Pfam" id="PF13807">
    <property type="entry name" value="GNVR"/>
    <property type="match status" value="1"/>
</dbReference>
<dbReference type="RefSeq" id="WP_027638310.1">
    <property type="nucleotide sequence ID" value="NZ_CABMJC010000001.1"/>
</dbReference>
<accession>A0A1I2J821</accession>
<evidence type="ECO:0000256" key="1">
    <source>
        <dbReference type="ARBA" id="ARBA00004651"/>
    </source>
</evidence>
<gene>
    <name evidence="10" type="ORF">DBY38_09730</name>
    <name evidence="11" type="ORF">SAMN04487885_10197</name>
</gene>